<keyword evidence="6" id="KW-1185">Reference proteome</keyword>
<sequence length="90" mass="10295">MGNMLIDFPMKLLMPSSFENIKEIAFKTMHAASKLYGLEIEKVRTLNKQGMKKRREGCLVTGPNYKKAYRTLKKPVSFAFDMPFSEPMGS</sequence>
<evidence type="ECO:0000313" key="6">
    <source>
        <dbReference type="Proteomes" id="UP000236630"/>
    </source>
</evidence>
<dbReference type="Proteomes" id="UP000236630">
    <property type="component" value="Unassembled WGS sequence"/>
</dbReference>
<comment type="similarity">
    <text evidence="1">Belongs to the universal ribosomal protein uL23 family.</text>
</comment>
<reference evidence="5 6" key="1">
    <citation type="journal article" date="2017" name="Front. Genet.">
        <title>Draft sequencing of the heterozygous diploid genome of Satsuma (Citrus unshiu Marc.) using a hybrid assembly approach.</title>
        <authorList>
            <person name="Shimizu T."/>
            <person name="Tanizawa Y."/>
            <person name="Mochizuki T."/>
            <person name="Nagasaki H."/>
            <person name="Yoshioka T."/>
            <person name="Toyoda A."/>
            <person name="Fujiyama A."/>
            <person name="Kaminuma E."/>
            <person name="Nakamura Y."/>
        </authorList>
    </citation>
    <scope>NUCLEOTIDE SEQUENCE [LARGE SCALE GENOMIC DNA]</scope>
    <source>
        <strain evidence="6">cv. Miyagawa wase</strain>
    </source>
</reference>
<dbReference type="InterPro" id="IPR013025">
    <property type="entry name" value="Ribosomal_uL23-like"/>
</dbReference>
<accession>A0A2H5PVY0</accession>
<comment type="caution">
    <text evidence="5">The sequence shown here is derived from an EMBL/GenBank/DDBJ whole genome shotgun (WGS) entry which is preliminary data.</text>
</comment>
<dbReference type="SUPFAM" id="SSF54189">
    <property type="entry name" value="Ribosomal proteins S24e, L23 and L15e"/>
    <property type="match status" value="1"/>
</dbReference>
<dbReference type="Gene3D" id="3.30.70.330">
    <property type="match status" value="1"/>
</dbReference>
<dbReference type="EMBL" id="BDQV01000139">
    <property type="protein sequence ID" value="GAY56491.1"/>
    <property type="molecule type" value="Genomic_DNA"/>
</dbReference>
<protein>
    <recommendedName>
        <fullName evidence="4">Large ribosomal subunit protein uL23m</fullName>
    </recommendedName>
</protein>
<dbReference type="PANTHER" id="PTHR12059">
    <property type="entry name" value="RIBOSOMAL PROTEIN L23-RELATED"/>
    <property type="match status" value="1"/>
</dbReference>
<dbReference type="AlphaFoldDB" id="A0A2H5PVY0"/>
<evidence type="ECO:0000256" key="3">
    <source>
        <dbReference type="ARBA" id="ARBA00023274"/>
    </source>
</evidence>
<evidence type="ECO:0000256" key="2">
    <source>
        <dbReference type="ARBA" id="ARBA00022980"/>
    </source>
</evidence>
<dbReference type="GO" id="GO:0003735">
    <property type="term" value="F:structural constituent of ribosome"/>
    <property type="evidence" value="ECO:0007669"/>
    <property type="project" value="InterPro"/>
</dbReference>
<dbReference type="InterPro" id="IPR012677">
    <property type="entry name" value="Nucleotide-bd_a/b_plait_sf"/>
</dbReference>
<keyword evidence="3" id="KW-0687">Ribonucleoprotein</keyword>
<name>A0A2H5PVY0_CITUN</name>
<organism evidence="5 6">
    <name type="scientific">Citrus unshiu</name>
    <name type="common">Satsuma mandarin</name>
    <name type="synonym">Citrus nobilis var. unshiu</name>
    <dbReference type="NCBI Taxonomy" id="55188"/>
    <lineage>
        <taxon>Eukaryota</taxon>
        <taxon>Viridiplantae</taxon>
        <taxon>Streptophyta</taxon>
        <taxon>Embryophyta</taxon>
        <taxon>Tracheophyta</taxon>
        <taxon>Spermatophyta</taxon>
        <taxon>Magnoliopsida</taxon>
        <taxon>eudicotyledons</taxon>
        <taxon>Gunneridae</taxon>
        <taxon>Pentapetalae</taxon>
        <taxon>rosids</taxon>
        <taxon>malvids</taxon>
        <taxon>Sapindales</taxon>
        <taxon>Rutaceae</taxon>
        <taxon>Aurantioideae</taxon>
        <taxon>Citrus</taxon>
    </lineage>
</organism>
<proteinExistence type="inferred from homology"/>
<dbReference type="GO" id="GO:0003729">
    <property type="term" value="F:mRNA binding"/>
    <property type="evidence" value="ECO:0007669"/>
    <property type="project" value="UniProtKB-ARBA"/>
</dbReference>
<dbReference type="InterPro" id="IPR012678">
    <property type="entry name" value="Ribosomal_uL23/eL15/eS24_sf"/>
</dbReference>
<dbReference type="GO" id="GO:0005762">
    <property type="term" value="C:mitochondrial large ribosomal subunit"/>
    <property type="evidence" value="ECO:0007669"/>
    <property type="project" value="TreeGrafter"/>
</dbReference>
<dbReference type="GO" id="GO:0032543">
    <property type="term" value="P:mitochondrial translation"/>
    <property type="evidence" value="ECO:0007669"/>
    <property type="project" value="TreeGrafter"/>
</dbReference>
<dbReference type="PANTHER" id="PTHR12059:SF5">
    <property type="entry name" value="LARGE RIBOSOMAL SUBUNIT PROTEIN UL23M"/>
    <property type="match status" value="1"/>
</dbReference>
<keyword evidence="2" id="KW-0689">Ribosomal protein</keyword>
<evidence type="ECO:0000256" key="1">
    <source>
        <dbReference type="ARBA" id="ARBA00006700"/>
    </source>
</evidence>
<evidence type="ECO:0000313" key="5">
    <source>
        <dbReference type="EMBL" id="GAY56491.1"/>
    </source>
</evidence>
<dbReference type="STRING" id="55188.A0A2H5PVY0"/>
<evidence type="ECO:0000256" key="4">
    <source>
        <dbReference type="ARBA" id="ARBA00039977"/>
    </source>
</evidence>
<gene>
    <name evidence="5" type="ORF">CUMW_172310</name>
</gene>